<evidence type="ECO:0000313" key="3">
    <source>
        <dbReference type="EMBL" id="STO96905.1"/>
    </source>
</evidence>
<keyword evidence="3" id="KW-0808">Transferase</keyword>
<accession>A0A377J3M7</accession>
<protein>
    <submittedName>
        <fullName evidence="3">Mobilization protein</fullName>
        <ecNumber evidence="3">2.7.7.-</ecNumber>
    </submittedName>
</protein>
<dbReference type="RefSeq" id="WP_220176687.1">
    <property type="nucleotide sequence ID" value="NZ_UGHV01000001.1"/>
</dbReference>
<feature type="coiled-coil region" evidence="1">
    <location>
        <begin position="325"/>
        <end position="452"/>
    </location>
</feature>
<dbReference type="EMBL" id="UGHV01000001">
    <property type="protein sequence ID" value="STO96905.1"/>
    <property type="molecule type" value="Genomic_DNA"/>
</dbReference>
<keyword evidence="3" id="KW-0548">Nucleotidyltransferase</keyword>
<dbReference type="AlphaFoldDB" id="A0A377J3M7"/>
<evidence type="ECO:0000259" key="2">
    <source>
        <dbReference type="Pfam" id="PF18974"/>
    </source>
</evidence>
<reference evidence="3 4" key="1">
    <citation type="submission" date="2018-06" db="EMBL/GenBank/DDBJ databases">
        <authorList>
            <consortium name="Pathogen Informatics"/>
            <person name="Doyle S."/>
        </authorList>
    </citation>
    <scope>NUCLEOTIDE SEQUENCE [LARGE SCALE GENOMIC DNA]</scope>
    <source>
        <strain evidence="3 4">NCTC12410</strain>
    </source>
</reference>
<dbReference type="Pfam" id="PF18974">
    <property type="entry name" value="DUF5710"/>
    <property type="match status" value="1"/>
</dbReference>
<proteinExistence type="predicted"/>
<dbReference type="Proteomes" id="UP000254841">
    <property type="component" value="Unassembled WGS sequence"/>
</dbReference>
<organism evidence="3 4">
    <name type="scientific">Helicobacter canis</name>
    <dbReference type="NCBI Taxonomy" id="29419"/>
    <lineage>
        <taxon>Bacteria</taxon>
        <taxon>Pseudomonadati</taxon>
        <taxon>Campylobacterota</taxon>
        <taxon>Epsilonproteobacteria</taxon>
        <taxon>Campylobacterales</taxon>
        <taxon>Helicobacteraceae</taxon>
        <taxon>Helicobacter</taxon>
    </lineage>
</organism>
<gene>
    <name evidence="3" type="primary">traC_1</name>
    <name evidence="3" type="ORF">NCTC12410_00723</name>
</gene>
<dbReference type="InterPro" id="IPR043764">
    <property type="entry name" value="DUF5710"/>
</dbReference>
<keyword evidence="1" id="KW-0175">Coiled coil</keyword>
<feature type="coiled-coil region" evidence="1">
    <location>
        <begin position="226"/>
        <end position="255"/>
    </location>
</feature>
<dbReference type="GO" id="GO:0016779">
    <property type="term" value="F:nucleotidyltransferase activity"/>
    <property type="evidence" value="ECO:0007669"/>
    <property type="project" value="UniProtKB-KW"/>
</dbReference>
<sequence>MTANQQKAYLKRVAREEEESVFRGCEVYATKHKEPSTNSKKKSCINFAKSIKNNFNVMHNDRSLRAEHIKDGEFEVNRTADEAIELKEQMIRQAIEAYEANKSKRAPKFRAKDYEHSAVALIKPDTTMQDLEVVAKHFESKYGFQCYQIAIHRDEGHYPKNVKGDPTPLEINHHAHFEFITLDKNTGKNRWREVNKKVMSDFQTEVAEILQMERGIDKRITGAYHLNHYQYRYKAQAQELERLELEQHIKQEQENQKEPQKPQIKLTSDKSEIIYLNVPYNEKDEAKGLGAKWDKDKKQWYIPQVDSTPFAKWLPQNFKTKSQEIAELHEKATEQDEALVSMRAERNSAQISLEKAQKEIVSLKAIKADFEALRKEMIEWGYCDKDDYKIRTDLLKQTLENAKNNKQFTQDDLSTAITEAKQEIQERHKTEIEALKSTNEALEAKISDLESKQWVGITQDDLNDLRANYGTEKEFFQALSRKFQSEFIEIVKILCDGDEVKAQQIRNFEILKPIIIELVEFKKAHQELQQEPRQVQIQAKAKSKKDDFER</sequence>
<feature type="domain" description="DUF5710" evidence="2">
    <location>
        <begin position="274"/>
        <end position="315"/>
    </location>
</feature>
<evidence type="ECO:0000256" key="1">
    <source>
        <dbReference type="SAM" id="Coils"/>
    </source>
</evidence>
<evidence type="ECO:0000313" key="4">
    <source>
        <dbReference type="Proteomes" id="UP000254841"/>
    </source>
</evidence>
<name>A0A377J3M7_9HELI</name>
<dbReference type="EC" id="2.7.7.-" evidence="3"/>